<evidence type="ECO:0000313" key="1">
    <source>
        <dbReference type="EMBL" id="PJZ70268.1"/>
    </source>
</evidence>
<keyword evidence="3" id="KW-1185">Reference proteome</keyword>
<dbReference type="Gene3D" id="3.40.50.2000">
    <property type="entry name" value="Glycogen Phosphorylase B"/>
    <property type="match status" value="1"/>
</dbReference>
<evidence type="ECO:0000313" key="2">
    <source>
        <dbReference type="EMBL" id="PJZ72848.1"/>
    </source>
</evidence>
<evidence type="ECO:0000313" key="3">
    <source>
        <dbReference type="Proteomes" id="UP000231962"/>
    </source>
</evidence>
<accession>A0A2M9ZLA4</accession>
<dbReference type="Proteomes" id="UP000231990">
    <property type="component" value="Unassembled WGS sequence"/>
</dbReference>
<evidence type="ECO:0000313" key="4">
    <source>
        <dbReference type="Proteomes" id="UP000231990"/>
    </source>
</evidence>
<dbReference type="SUPFAM" id="SSF53756">
    <property type="entry name" value="UDP-Glycosyltransferase/glycogen phosphorylase"/>
    <property type="match status" value="1"/>
</dbReference>
<dbReference type="EMBL" id="NPDY01000004">
    <property type="protein sequence ID" value="PJZ70268.1"/>
    <property type="molecule type" value="Genomic_DNA"/>
</dbReference>
<gene>
    <name evidence="1" type="ORF">CH360_06600</name>
    <name evidence="2" type="ORF">CH373_12370</name>
</gene>
<reference evidence="3 4" key="1">
    <citation type="submission" date="2017-07" db="EMBL/GenBank/DDBJ databases">
        <title>Leptospira spp. isolated from tropical soils.</title>
        <authorList>
            <person name="Thibeaux R."/>
            <person name="Iraola G."/>
            <person name="Ferres I."/>
            <person name="Bierque E."/>
            <person name="Girault D."/>
            <person name="Soupe-Gilbert M.-E."/>
            <person name="Picardeau M."/>
            <person name="Goarant C."/>
        </authorList>
    </citation>
    <scope>NUCLEOTIDE SEQUENCE [LARGE SCALE GENOMIC DNA]</scope>
    <source>
        <strain evidence="2 4">FH1-B-B1</strain>
        <strain evidence="1 3">FH1-B-C1</strain>
    </source>
</reference>
<dbReference type="EMBL" id="NPDZ01000007">
    <property type="protein sequence ID" value="PJZ72848.1"/>
    <property type="molecule type" value="Genomic_DNA"/>
</dbReference>
<dbReference type="Proteomes" id="UP000231962">
    <property type="component" value="Unassembled WGS sequence"/>
</dbReference>
<evidence type="ECO:0008006" key="5">
    <source>
        <dbReference type="Google" id="ProtNLM"/>
    </source>
</evidence>
<name>A0A2M9ZLA4_9LEPT</name>
<comment type="caution">
    <text evidence="2">The sequence shown here is derived from an EMBL/GenBank/DDBJ whole genome shotgun (WGS) entry which is preliminary data.</text>
</comment>
<dbReference type="AlphaFoldDB" id="A0A2M9ZLA4"/>
<protein>
    <recommendedName>
        <fullName evidence="5">Glycosyl transferase family 1 domain-containing protein</fullName>
    </recommendedName>
</protein>
<proteinExistence type="predicted"/>
<sequence length="374" mass="42539">MVSIFTAYKWLNISTPLIETIQYFLDKGEKVCLYALIAEGIDKNGHGLPTINHPNFSVVTVRPFRGSRFPILKVLLGIYIYIHNITNFRFTKLCLAFDPGGLYLSIASVALGRKKLIYHSLEISSYQSVEFLFEKIAVKFADIVLTQDLSRARILSVLYSRTLSTIDFVPNSTSGKIIKKRADVFRELFSIPKRKKIALMTGSIIPQAGAYEIVGSVGQWPKDWVLVINGWIPYTDLEAWVSTIKKKFPDKVFLNTNLFDQTRKFEVFSSVDACFVWFEPLDLNLKYALCSAGKMYDSTRVGTPLIFNKIPGATRTFSHFNIGVMSENGTRIPHALKEIGKKNSKYQENSFNFFKSQEFTKSYDSLLKKYSIAI</sequence>
<organism evidence="2 4">
    <name type="scientific">Leptospira perolatii</name>
    <dbReference type="NCBI Taxonomy" id="2023191"/>
    <lineage>
        <taxon>Bacteria</taxon>
        <taxon>Pseudomonadati</taxon>
        <taxon>Spirochaetota</taxon>
        <taxon>Spirochaetia</taxon>
        <taxon>Leptospirales</taxon>
        <taxon>Leptospiraceae</taxon>
        <taxon>Leptospira</taxon>
    </lineage>
</organism>